<evidence type="ECO:0000256" key="5">
    <source>
        <dbReference type="ARBA" id="ARBA00022630"/>
    </source>
</evidence>
<dbReference type="InterPro" id="IPR016163">
    <property type="entry name" value="Ald_DH_C"/>
</dbReference>
<keyword evidence="10 18" id="KW-0642">Proline metabolism</keyword>
<gene>
    <name evidence="24" type="ORF">SAMN02745746_01211</name>
</gene>
<dbReference type="NCBIfam" id="NF008772">
    <property type="entry name" value="PRK11809.1"/>
    <property type="match status" value="1"/>
</dbReference>
<evidence type="ECO:0000256" key="2">
    <source>
        <dbReference type="ARBA" id="ARBA00004739"/>
    </source>
</evidence>
<dbReference type="EC" id="1.5.5.2" evidence="18"/>
<dbReference type="Pfam" id="PF14850">
    <property type="entry name" value="Pro_dh-DNA_bdg"/>
    <property type="match status" value="1"/>
</dbReference>
<dbReference type="InterPro" id="IPR050485">
    <property type="entry name" value="Proline_metab_enzyme"/>
</dbReference>
<dbReference type="InterPro" id="IPR002872">
    <property type="entry name" value="Proline_DH_dom"/>
</dbReference>
<dbReference type="NCBIfam" id="NF008869">
    <property type="entry name" value="PRK11904.1"/>
    <property type="match status" value="1"/>
</dbReference>
<dbReference type="GO" id="GO:0003842">
    <property type="term" value="F:L-glutamate gamma-semialdehyde dehydrogenase activity"/>
    <property type="evidence" value="ECO:0007669"/>
    <property type="project" value="UniProtKB-UniRule"/>
</dbReference>
<dbReference type="GO" id="GO:0004657">
    <property type="term" value="F:proline dehydrogenase activity"/>
    <property type="evidence" value="ECO:0007669"/>
    <property type="project" value="UniProtKB-UniRule"/>
</dbReference>
<dbReference type="UniPathway" id="UPA00261">
    <property type="reaction ID" value="UER00373"/>
</dbReference>
<dbReference type="NCBIfam" id="TIGR01238">
    <property type="entry name" value="D1pyr5carbox3"/>
    <property type="match status" value="1"/>
</dbReference>
<protein>
    <recommendedName>
        <fullName evidence="18">Bifunctional protein PutA</fullName>
    </recommendedName>
    <domain>
        <recommendedName>
            <fullName evidence="18">Proline dehydrogenase</fullName>
            <ecNumber evidence="18">1.5.5.2</ecNumber>
        </recommendedName>
        <alternativeName>
            <fullName evidence="18">Proline oxidase</fullName>
        </alternativeName>
    </domain>
    <domain>
        <recommendedName>
            <fullName evidence="18">Delta-1-pyrroline-5-carboxylate dehydrogenase</fullName>
            <shortName evidence="18">P5C dehydrogenase</shortName>
            <ecNumber evidence="18">1.2.1.88</ecNumber>
        </recommendedName>
        <alternativeName>
            <fullName evidence="18">L-glutamate gamma-semialdehyde dehydrogenase</fullName>
        </alternativeName>
    </domain>
</protein>
<comment type="similarity">
    <text evidence="17 18">In the C-terminal section; belongs to the aldehyde dehydrogenase family.</text>
</comment>
<evidence type="ECO:0000256" key="14">
    <source>
        <dbReference type="ARBA" id="ARBA00048142"/>
    </source>
</evidence>
<comment type="similarity">
    <text evidence="16 18">In the N-terminal section; belongs to the proline dehydrogenase family.</text>
</comment>
<keyword evidence="4 18" id="KW-0678">Repressor</keyword>
<dbReference type="InterPro" id="IPR029041">
    <property type="entry name" value="FAD-linked_oxidoreductase-like"/>
</dbReference>
<name>A0A1Y6BFV5_9NEIS</name>
<dbReference type="InterPro" id="IPR024090">
    <property type="entry name" value="PRODH_PutA_dom_I"/>
</dbReference>
<dbReference type="PROSITE" id="PS00070">
    <property type="entry name" value="ALDEHYDE_DEHYDR_CYS"/>
    <property type="match status" value="1"/>
</dbReference>
<dbReference type="Gene3D" id="3.40.605.10">
    <property type="entry name" value="Aldehyde Dehydrogenase, Chain A, domain 1"/>
    <property type="match status" value="1"/>
</dbReference>
<dbReference type="InterPro" id="IPR025703">
    <property type="entry name" value="Bifunct_PutA"/>
</dbReference>
<evidence type="ECO:0000256" key="8">
    <source>
        <dbReference type="ARBA" id="ARBA00023015"/>
    </source>
</evidence>
<dbReference type="SUPFAM" id="SSF53720">
    <property type="entry name" value="ALDH-like"/>
    <property type="match status" value="1"/>
</dbReference>
<dbReference type="InterPro" id="IPR024089">
    <property type="entry name" value="PRODH_PutA_dom_I/II"/>
</dbReference>
<dbReference type="FunFam" id="3.20.20.220:FF:000004">
    <property type="entry name" value="Bifunctional protein PutA"/>
    <property type="match status" value="1"/>
</dbReference>
<evidence type="ECO:0000259" key="22">
    <source>
        <dbReference type="Pfam" id="PF14850"/>
    </source>
</evidence>
<evidence type="ECO:0000259" key="21">
    <source>
        <dbReference type="Pfam" id="PF01619"/>
    </source>
</evidence>
<comment type="function">
    <text evidence="18">Oxidizes proline to glutamate for use as a carbon and nitrogen source.</text>
</comment>
<comment type="cofactor">
    <cofactor evidence="1 18">
        <name>FAD</name>
        <dbReference type="ChEBI" id="CHEBI:57692"/>
    </cofactor>
</comment>
<evidence type="ECO:0000256" key="7">
    <source>
        <dbReference type="ARBA" id="ARBA00023002"/>
    </source>
</evidence>
<keyword evidence="9 18" id="KW-0520">NAD</keyword>
<keyword evidence="7 18" id="KW-0560">Oxidoreductase</keyword>
<evidence type="ECO:0000256" key="6">
    <source>
        <dbReference type="ARBA" id="ARBA00022827"/>
    </source>
</evidence>
<dbReference type="InterPro" id="IPR016161">
    <property type="entry name" value="Ald_DH/histidinol_DH"/>
</dbReference>
<feature type="active site" evidence="19">
    <location>
        <position position="820"/>
    </location>
</feature>
<comment type="catalytic activity">
    <reaction evidence="15 18">
        <text>L-proline + a quinone = (S)-1-pyrroline-5-carboxylate + a quinol + H(+)</text>
        <dbReference type="Rhea" id="RHEA:23784"/>
        <dbReference type="ChEBI" id="CHEBI:15378"/>
        <dbReference type="ChEBI" id="CHEBI:17388"/>
        <dbReference type="ChEBI" id="CHEBI:24646"/>
        <dbReference type="ChEBI" id="CHEBI:60039"/>
        <dbReference type="ChEBI" id="CHEBI:132124"/>
        <dbReference type="EC" id="1.5.5.2"/>
    </reaction>
</comment>
<comment type="pathway">
    <text evidence="2 18">Amino-acid degradation; L-proline degradation into L-glutamate; L-glutamate from L-proline: step 1/2.</text>
</comment>
<evidence type="ECO:0000259" key="20">
    <source>
        <dbReference type="Pfam" id="PF00171"/>
    </source>
</evidence>
<evidence type="ECO:0000256" key="18">
    <source>
        <dbReference type="PIRNR" id="PIRNR000197"/>
    </source>
</evidence>
<dbReference type="InterPro" id="IPR015590">
    <property type="entry name" value="Aldehyde_DH_dom"/>
</dbReference>
<dbReference type="EC" id="1.2.1.88" evidence="18"/>
<comment type="pathway">
    <text evidence="3 18">Amino-acid degradation; L-proline degradation into L-glutamate; L-glutamate from L-proline: step 2/2.</text>
</comment>
<dbReference type="STRING" id="1123014.SAMN02745746_01211"/>
<dbReference type="PANTHER" id="PTHR42862:SF1">
    <property type="entry name" value="DELTA-1-PYRROLINE-5-CARBOXYLATE DEHYDROGENASE 2, ISOFORM A-RELATED"/>
    <property type="match status" value="1"/>
</dbReference>
<evidence type="ECO:0000256" key="16">
    <source>
        <dbReference type="ARBA" id="ARBA00060889"/>
    </source>
</evidence>
<evidence type="ECO:0000256" key="1">
    <source>
        <dbReference type="ARBA" id="ARBA00001974"/>
    </source>
</evidence>
<evidence type="ECO:0000313" key="25">
    <source>
        <dbReference type="Proteomes" id="UP000192920"/>
    </source>
</evidence>
<sequence>MQFEVFAHTQSPLRDAITAAYRRDERECVQALLPQAAMSEAEVRTAQDLARRLVSRVRKERTRASGVDALMHEFSLSSQEGIALMCLAEALLRIPDRETADRLIRDKISKGDWSAHLGNSSSLFVNAAAWGLLVTGKLVASHSAKGLSAAMTKLIAKGGEPLIRKGVDMAMRMLGKQFVTGETIGEALDNGVERESRGYRFSYDMLGEAAMTEEDAQRYLDDYVMAIHAIGKASNGRGVYEGPGISVKLSAIHPRYARAKHERMMGELLPRLKQLFLLAKQYNIGLNIDAEEADRLEISMDLVEALANDRDLAGFEGIGIVVQAYQKRCPYVIDFLIDLARRTGHRFMVRLVKGAYWDAEIKRAQVDGLPGYPVYTRKVYTDVSYLACAKKLLAAQDAIYPQFATHNAYSLSAIHTLAGDKDYEFQCLHGMGETLYDQVVGSANLGRACRIYAPVGSHETLLAYLVRRLLENGANSSFVNRIVDESVSIDELVGDPVAEAARHGGQPHAKIALPLELYGTERANSRGLDLSNEQLLATLQMGLIESEKQTWQACPLLGDGEVTSAEPLPVRNPADRNDIVGQVYEATEADVAHALDLAEGAAAAWAQTAVAERATCLERMATLMEDNMPALMGLAVREAGKTLANAIAEVREAVDFCRYYAAQIRAEFDNASHAPLGPVVCISPWNFPLAIFTGEVSAALAAGNPVLAKPAEQTSLIAAFAVRLFHEAGVPRQVLQLLPGRGEVVGAALTRDPRIQGVIFTGSTEVAQIIHRTLAQRGGEVPLVAETGGQNAMIVDSSALPEQVVTDVLSSAFDSAGQRCSALRVLYLQSDIADKVIRMIKGAMDELTVGNPAHLTTDVGPVIDAEAQQNLLAHIEKMKSRARWTYQAKLAEDAAQGTFVPPTLFEIDSLKDLTREVFGPVLHVLRFEASDIDRVVDEINSTGYGLTHGIHSRIDETIDRIVSRIKVGNVYVNRNIVGAVVGVQPFGGEGKSGTGPKAGGPFYLYRLTRAKWQPALKLTPQPAELPALQKLDAELGGFGLDASAQSRLRQTLSTARQHTPLTHAAELPGPTGENNSLLFAPRGKIGCVASSTEGLLQQLIAVFATGNHAVLEESESARKLAGKLNGYVELSRDVVEADVAGVLFAGKAEEADQLQRRLAARDGALIQLLAAGSDDINLHRLVVERAVSVNTTAAGGNASLMSMGD</sequence>
<evidence type="ECO:0000256" key="3">
    <source>
        <dbReference type="ARBA" id="ARBA00004786"/>
    </source>
</evidence>
<dbReference type="GO" id="GO:0003677">
    <property type="term" value="F:DNA binding"/>
    <property type="evidence" value="ECO:0007669"/>
    <property type="project" value="UniProtKB-KW"/>
</dbReference>
<feature type="domain" description="Aldehyde dehydrogenase" evidence="20">
    <location>
        <begin position="566"/>
        <end position="1012"/>
    </location>
</feature>
<evidence type="ECO:0000256" key="13">
    <source>
        <dbReference type="ARBA" id="ARBA00023268"/>
    </source>
</evidence>
<keyword evidence="6 18" id="KW-0274">FAD</keyword>
<dbReference type="InterPro" id="IPR005933">
    <property type="entry name" value="PutA_C"/>
</dbReference>
<dbReference type="FunFam" id="3.40.309.10:FF:000005">
    <property type="entry name" value="1-pyrroline-5-carboxylate dehydrogenase 1"/>
    <property type="match status" value="1"/>
</dbReference>
<dbReference type="InterPro" id="IPR024082">
    <property type="entry name" value="PRODH_PutA_dom_II"/>
</dbReference>
<feature type="domain" description="Proline dehydrogenase PutA" evidence="22">
    <location>
        <begin position="67"/>
        <end position="178"/>
    </location>
</feature>
<dbReference type="Pfam" id="PF18327">
    <property type="entry name" value="PRODH"/>
    <property type="match status" value="1"/>
</dbReference>
<keyword evidence="5 18" id="KW-0285">Flavoprotein</keyword>
<dbReference type="AlphaFoldDB" id="A0A1Y6BFV5"/>
<dbReference type="PIRSF" id="PIRSF000197">
    <property type="entry name" value="Bifunct_PutA"/>
    <property type="match status" value="1"/>
</dbReference>
<accession>A0A1Y6BFV5</accession>
<dbReference type="Gene3D" id="1.20.5.460">
    <property type="entry name" value="Single helix bin"/>
    <property type="match status" value="1"/>
</dbReference>
<dbReference type="RefSeq" id="WP_085275525.1">
    <property type="nucleotide sequence ID" value="NZ_FXAG01000004.1"/>
</dbReference>
<evidence type="ECO:0000256" key="17">
    <source>
        <dbReference type="ARBA" id="ARBA00060911"/>
    </source>
</evidence>
<dbReference type="Gene3D" id="3.20.20.220">
    <property type="match status" value="1"/>
</dbReference>
<evidence type="ECO:0000256" key="10">
    <source>
        <dbReference type="ARBA" id="ARBA00023062"/>
    </source>
</evidence>
<evidence type="ECO:0000256" key="15">
    <source>
        <dbReference type="ARBA" id="ARBA00048779"/>
    </source>
</evidence>
<dbReference type="Gene3D" id="3.40.309.10">
    <property type="entry name" value="Aldehyde Dehydrogenase, Chain A, domain 2"/>
    <property type="match status" value="1"/>
</dbReference>
<keyword evidence="8 18" id="KW-0805">Transcription regulation</keyword>
<dbReference type="Pfam" id="PF00171">
    <property type="entry name" value="Aldedh"/>
    <property type="match status" value="1"/>
</dbReference>
<dbReference type="Proteomes" id="UP000192920">
    <property type="component" value="Unassembled WGS sequence"/>
</dbReference>
<evidence type="ECO:0000256" key="19">
    <source>
        <dbReference type="PIRSR" id="PIRSR000197-1"/>
    </source>
</evidence>
<feature type="active site" evidence="19">
    <location>
        <position position="786"/>
    </location>
</feature>
<dbReference type="GO" id="GO:0003700">
    <property type="term" value="F:DNA-binding transcription factor activity"/>
    <property type="evidence" value="ECO:0007669"/>
    <property type="project" value="InterPro"/>
</dbReference>
<dbReference type="Pfam" id="PF01619">
    <property type="entry name" value="Pro_dh"/>
    <property type="match status" value="1"/>
</dbReference>
<evidence type="ECO:0000256" key="4">
    <source>
        <dbReference type="ARBA" id="ARBA00022491"/>
    </source>
</evidence>
<dbReference type="EMBL" id="FXAG01000004">
    <property type="protein sequence ID" value="SMF08691.1"/>
    <property type="molecule type" value="Genomic_DNA"/>
</dbReference>
<keyword evidence="25" id="KW-1185">Reference proteome</keyword>
<dbReference type="GO" id="GO:0009898">
    <property type="term" value="C:cytoplasmic side of plasma membrane"/>
    <property type="evidence" value="ECO:0007669"/>
    <property type="project" value="TreeGrafter"/>
</dbReference>
<evidence type="ECO:0000256" key="9">
    <source>
        <dbReference type="ARBA" id="ARBA00023027"/>
    </source>
</evidence>
<dbReference type="CDD" id="cd07125">
    <property type="entry name" value="ALDH_PutA-P5CDH"/>
    <property type="match status" value="1"/>
</dbReference>
<evidence type="ECO:0000256" key="11">
    <source>
        <dbReference type="ARBA" id="ARBA00023125"/>
    </source>
</evidence>
<keyword evidence="11 18" id="KW-0238">DNA-binding</keyword>
<dbReference type="InterPro" id="IPR016160">
    <property type="entry name" value="Ald_DH_CS_CYS"/>
</dbReference>
<comment type="catalytic activity">
    <reaction evidence="14 18">
        <text>L-glutamate 5-semialdehyde + NAD(+) + H2O = L-glutamate + NADH + 2 H(+)</text>
        <dbReference type="Rhea" id="RHEA:30235"/>
        <dbReference type="ChEBI" id="CHEBI:15377"/>
        <dbReference type="ChEBI" id="CHEBI:15378"/>
        <dbReference type="ChEBI" id="CHEBI:29985"/>
        <dbReference type="ChEBI" id="CHEBI:57540"/>
        <dbReference type="ChEBI" id="CHEBI:57945"/>
        <dbReference type="ChEBI" id="CHEBI:58066"/>
        <dbReference type="EC" id="1.2.1.88"/>
    </reaction>
</comment>
<evidence type="ECO:0000259" key="23">
    <source>
        <dbReference type="Pfam" id="PF18327"/>
    </source>
</evidence>
<feature type="domain" description="Proline utilization A proline dehydrogenase N-terminal" evidence="23">
    <location>
        <begin position="11"/>
        <end position="58"/>
    </location>
</feature>
<dbReference type="Gene3D" id="1.20.5.550">
    <property type="entry name" value="Single Helix bin"/>
    <property type="match status" value="1"/>
</dbReference>
<evidence type="ECO:0000313" key="24">
    <source>
        <dbReference type="EMBL" id="SMF08691.1"/>
    </source>
</evidence>
<keyword evidence="13" id="KW-0511">Multifunctional enzyme</keyword>
<dbReference type="SUPFAM" id="SSF81935">
    <property type="entry name" value="N-terminal domain of bifunctional PutA protein"/>
    <property type="match status" value="1"/>
</dbReference>
<organism evidence="24 25">
    <name type="scientific">Pseudogulbenkiania subflava DSM 22618</name>
    <dbReference type="NCBI Taxonomy" id="1123014"/>
    <lineage>
        <taxon>Bacteria</taxon>
        <taxon>Pseudomonadati</taxon>
        <taxon>Pseudomonadota</taxon>
        <taxon>Betaproteobacteria</taxon>
        <taxon>Neisseriales</taxon>
        <taxon>Chromobacteriaceae</taxon>
        <taxon>Pseudogulbenkiania</taxon>
    </lineage>
</organism>
<dbReference type="SUPFAM" id="SSF51730">
    <property type="entry name" value="FAD-linked oxidoreductase"/>
    <property type="match status" value="1"/>
</dbReference>
<evidence type="ECO:0000256" key="12">
    <source>
        <dbReference type="ARBA" id="ARBA00023163"/>
    </source>
</evidence>
<dbReference type="InterPro" id="IPR016162">
    <property type="entry name" value="Ald_DH_N"/>
</dbReference>
<keyword evidence="12 18" id="KW-0804">Transcription</keyword>
<dbReference type="InterPro" id="IPR041349">
    <property type="entry name" value="PRODH"/>
</dbReference>
<reference evidence="25" key="1">
    <citation type="submission" date="2017-04" db="EMBL/GenBank/DDBJ databases">
        <authorList>
            <person name="Varghese N."/>
            <person name="Submissions S."/>
        </authorList>
    </citation>
    <scope>NUCLEOTIDE SEQUENCE [LARGE SCALE GENOMIC DNA]</scope>
    <source>
        <strain evidence="25">DSM 22618</strain>
    </source>
</reference>
<dbReference type="PANTHER" id="PTHR42862">
    <property type="entry name" value="DELTA-1-PYRROLINE-5-CARBOXYLATE DEHYDROGENASE 1, ISOFORM A-RELATED"/>
    <property type="match status" value="1"/>
</dbReference>
<feature type="domain" description="Proline dehydrogenase" evidence="21">
    <location>
        <begin position="190"/>
        <end position="481"/>
    </location>
</feature>
<dbReference type="GO" id="GO:0010133">
    <property type="term" value="P:L-proline catabolic process to L-glutamate"/>
    <property type="evidence" value="ECO:0007669"/>
    <property type="project" value="UniProtKB-UniRule"/>
</dbReference>
<proteinExistence type="inferred from homology"/>